<dbReference type="Pfam" id="PF10544">
    <property type="entry name" value="T5orf172"/>
    <property type="match status" value="1"/>
</dbReference>
<dbReference type="EMBL" id="FQVW01000013">
    <property type="protein sequence ID" value="SHG04772.1"/>
    <property type="molecule type" value="Genomic_DNA"/>
</dbReference>
<reference evidence="2 3" key="1">
    <citation type="submission" date="2016-11" db="EMBL/GenBank/DDBJ databases">
        <authorList>
            <person name="Jaros S."/>
            <person name="Januszkiewicz K."/>
            <person name="Wedrychowicz H."/>
        </authorList>
    </citation>
    <scope>NUCLEOTIDE SEQUENCE [LARGE SCALE GENOMIC DNA]</scope>
    <source>
        <strain evidence="2 3">IBRC-M 10683</strain>
    </source>
</reference>
<dbReference type="InterPro" id="IPR018306">
    <property type="entry name" value="Phage_T5_Orf172_DNA-bd"/>
</dbReference>
<dbReference type="STRING" id="930117.SAMN05216225_101368"/>
<sequence length="214" mass="25019">MTKLTNNEELTSENYHMLIKYFNRNKDFLFNNVDNFYDYVGRLIYLYVSLFRDLSMTEPCLLALYRLVDEVFVSVDIEQEDLSNLVLQIKMAMEEPVDEKVGEKVARMERKVGIPGYVYVLSNHSMNNLVKIGHTTRDPNIRVTELSKHSGIPTPFILEYHAYFEDCIRAEERIHEILEKRGLRVTENREFFEVGVEEAVRVVKGVEGVRDALD</sequence>
<accession>A0A1M5GMP3</accession>
<dbReference type="Proteomes" id="UP000183988">
    <property type="component" value="Unassembled WGS sequence"/>
</dbReference>
<evidence type="ECO:0000259" key="1">
    <source>
        <dbReference type="SMART" id="SM00974"/>
    </source>
</evidence>
<gene>
    <name evidence="2" type="ORF">SAMN05216225_101368</name>
</gene>
<proteinExistence type="predicted"/>
<evidence type="ECO:0000313" key="3">
    <source>
        <dbReference type="Proteomes" id="UP000183988"/>
    </source>
</evidence>
<dbReference type="RefSeq" id="WP_084063265.1">
    <property type="nucleotide sequence ID" value="NZ_FQVW01000013.1"/>
</dbReference>
<dbReference type="AlphaFoldDB" id="A0A1M5GMP3"/>
<organism evidence="2 3">
    <name type="scientific">Ornithinibacillus halophilus</name>
    <dbReference type="NCBI Taxonomy" id="930117"/>
    <lineage>
        <taxon>Bacteria</taxon>
        <taxon>Bacillati</taxon>
        <taxon>Bacillota</taxon>
        <taxon>Bacilli</taxon>
        <taxon>Bacillales</taxon>
        <taxon>Bacillaceae</taxon>
        <taxon>Ornithinibacillus</taxon>
    </lineage>
</organism>
<dbReference type="SMART" id="SM00974">
    <property type="entry name" value="T5orf172"/>
    <property type="match status" value="1"/>
</dbReference>
<name>A0A1M5GMP3_9BACI</name>
<feature type="domain" description="Bacteriophage T5 Orf172 DNA-binding" evidence="1">
    <location>
        <begin position="124"/>
        <end position="206"/>
    </location>
</feature>
<evidence type="ECO:0000313" key="2">
    <source>
        <dbReference type="EMBL" id="SHG04772.1"/>
    </source>
</evidence>
<protein>
    <submittedName>
        <fullName evidence="2">T5orf172 domain-containing protein</fullName>
    </submittedName>
</protein>
<keyword evidence="3" id="KW-1185">Reference proteome</keyword>